<proteinExistence type="predicted"/>
<evidence type="ECO:0000256" key="1">
    <source>
        <dbReference type="SAM" id="SignalP"/>
    </source>
</evidence>
<organism evidence="2 3">
    <name type="scientific">Pedobacter alpinus</name>
    <dbReference type="NCBI Taxonomy" id="1590643"/>
    <lineage>
        <taxon>Bacteria</taxon>
        <taxon>Pseudomonadati</taxon>
        <taxon>Bacteroidota</taxon>
        <taxon>Sphingobacteriia</taxon>
        <taxon>Sphingobacteriales</taxon>
        <taxon>Sphingobacteriaceae</taxon>
        <taxon>Pedobacter</taxon>
    </lineage>
</organism>
<evidence type="ECO:0000313" key="3">
    <source>
        <dbReference type="Proteomes" id="UP001597546"/>
    </source>
</evidence>
<comment type="caution">
    <text evidence="2">The sequence shown here is derived from an EMBL/GenBank/DDBJ whole genome shotgun (WGS) entry which is preliminary data.</text>
</comment>
<dbReference type="Proteomes" id="UP001597546">
    <property type="component" value="Unassembled WGS sequence"/>
</dbReference>
<gene>
    <name evidence="2" type="ORF">ACFSSE_04225</name>
</gene>
<feature type="chain" id="PRO_5046912931" evidence="1">
    <location>
        <begin position="19"/>
        <end position="253"/>
    </location>
</feature>
<sequence>MRKILVFIFVGFCLVTQAQTEVNFVKEIEKAHNAKNFHKHDLVSFDIDLVFGGKSSLKGKMISSTNSNKIKLIKEDGTVIVFDGDKVWITPAENNTVRARFDVFTWQYFFMATFKLSDNGTNWKDLGKQTYIANQQLYAAELTFDKGTGDASGDYYIVYKDDANLIKGMGYIVTFGGKSLAEAEKNAHAIVYSDYLKHDGVSFPRKWTFHNWNKISGISNEIGEAKITNIKFLKNTDVDFDKPIKAEEVKLNN</sequence>
<accession>A0ABW5TNP9</accession>
<name>A0ABW5TNP9_9SPHI</name>
<protein>
    <submittedName>
        <fullName evidence="2">Uncharacterized protein</fullName>
    </submittedName>
</protein>
<reference evidence="3" key="1">
    <citation type="journal article" date="2019" name="Int. J. Syst. Evol. Microbiol.">
        <title>The Global Catalogue of Microorganisms (GCM) 10K type strain sequencing project: providing services to taxonomists for standard genome sequencing and annotation.</title>
        <authorList>
            <consortium name="The Broad Institute Genomics Platform"/>
            <consortium name="The Broad Institute Genome Sequencing Center for Infectious Disease"/>
            <person name="Wu L."/>
            <person name="Ma J."/>
        </authorList>
    </citation>
    <scope>NUCLEOTIDE SEQUENCE [LARGE SCALE GENOMIC DNA]</scope>
    <source>
        <strain evidence="3">KCTC 42456</strain>
    </source>
</reference>
<keyword evidence="1" id="KW-0732">Signal</keyword>
<evidence type="ECO:0000313" key="2">
    <source>
        <dbReference type="EMBL" id="MFD2730901.1"/>
    </source>
</evidence>
<feature type="signal peptide" evidence="1">
    <location>
        <begin position="1"/>
        <end position="18"/>
    </location>
</feature>
<dbReference type="RefSeq" id="WP_379044853.1">
    <property type="nucleotide sequence ID" value="NZ_JBHSKW010000049.1"/>
</dbReference>
<dbReference type="EMBL" id="JBHULV010000010">
    <property type="protein sequence ID" value="MFD2730901.1"/>
    <property type="molecule type" value="Genomic_DNA"/>
</dbReference>
<keyword evidence="3" id="KW-1185">Reference proteome</keyword>